<sequence length="146" mass="15690">MSDTDGVIVRFTKDLWPAIAACNGVCDQGGKNYVRLHQLYDPNADPGLRQAVQGLGQADRDSVMSGNPFRDMDGIRLGSAVLTALNPPTAALKVCYTYTLTLGADNPMPPQPTASEVTVELHKTDAWYLHSITNDHVVSSCGDINS</sequence>
<evidence type="ECO:0000313" key="2">
    <source>
        <dbReference type="Proteomes" id="UP001519535"/>
    </source>
</evidence>
<gene>
    <name evidence="1" type="ORF">KIH27_19080</name>
</gene>
<proteinExistence type="predicted"/>
<dbReference type="EMBL" id="JAHCLR010000056">
    <property type="protein sequence ID" value="MBS9535693.1"/>
    <property type="molecule type" value="Genomic_DNA"/>
</dbReference>
<reference evidence="1 2" key="1">
    <citation type="submission" date="2021-05" db="EMBL/GenBank/DDBJ databases">
        <title>Mycobacterium acidophilum sp. nov., an extremely acid-tolerant member of the genus Mycobacterium.</title>
        <authorList>
            <person name="Xia J."/>
        </authorList>
    </citation>
    <scope>NUCLEOTIDE SEQUENCE [LARGE SCALE GENOMIC DNA]</scope>
    <source>
        <strain evidence="1 2">M1</strain>
    </source>
</reference>
<organism evidence="1 2">
    <name type="scientific">Mycolicibacter acidiphilus</name>
    <dbReference type="NCBI Taxonomy" id="2835306"/>
    <lineage>
        <taxon>Bacteria</taxon>
        <taxon>Bacillati</taxon>
        <taxon>Actinomycetota</taxon>
        <taxon>Actinomycetes</taxon>
        <taxon>Mycobacteriales</taxon>
        <taxon>Mycobacteriaceae</taxon>
        <taxon>Mycolicibacter</taxon>
    </lineage>
</organism>
<accession>A0ABS5RN04</accession>
<name>A0ABS5RN04_9MYCO</name>
<evidence type="ECO:0000313" key="1">
    <source>
        <dbReference type="EMBL" id="MBS9535693.1"/>
    </source>
</evidence>
<protein>
    <submittedName>
        <fullName evidence="1">Uncharacterized protein</fullName>
    </submittedName>
</protein>
<dbReference type="Proteomes" id="UP001519535">
    <property type="component" value="Unassembled WGS sequence"/>
</dbReference>
<comment type="caution">
    <text evidence="1">The sequence shown here is derived from an EMBL/GenBank/DDBJ whole genome shotgun (WGS) entry which is preliminary data.</text>
</comment>
<keyword evidence="2" id="KW-1185">Reference proteome</keyword>